<dbReference type="Pfam" id="PF00107">
    <property type="entry name" value="ADH_zinc_N"/>
    <property type="match status" value="1"/>
</dbReference>
<dbReference type="SUPFAM" id="SSF52151">
    <property type="entry name" value="FabD/lysophospholipase-like"/>
    <property type="match status" value="1"/>
</dbReference>
<dbReference type="Proteomes" id="UP000253034">
    <property type="component" value="Unassembled WGS sequence"/>
</dbReference>
<dbReference type="SMART" id="SM01294">
    <property type="entry name" value="PKS_PP_betabranch"/>
    <property type="match status" value="1"/>
</dbReference>
<name>A0A369B6Q7_9FIRM</name>
<evidence type="ECO:0000256" key="7">
    <source>
        <dbReference type="ARBA" id="ARBA00023268"/>
    </source>
</evidence>
<dbReference type="Gene3D" id="3.40.47.10">
    <property type="match status" value="1"/>
</dbReference>
<dbReference type="InterPro" id="IPR016035">
    <property type="entry name" value="Acyl_Trfase/lysoPLipase"/>
</dbReference>
<dbReference type="InterPro" id="IPR014031">
    <property type="entry name" value="Ketoacyl_synth_C"/>
</dbReference>
<dbReference type="PANTHER" id="PTHR43775:SF37">
    <property type="entry name" value="SI:DKEY-61P9.11"/>
    <property type="match status" value="1"/>
</dbReference>
<dbReference type="GO" id="GO:0071770">
    <property type="term" value="P:DIM/DIP cell wall layer assembly"/>
    <property type="evidence" value="ECO:0007669"/>
    <property type="project" value="TreeGrafter"/>
</dbReference>
<dbReference type="CDD" id="cd05195">
    <property type="entry name" value="enoyl_red"/>
    <property type="match status" value="1"/>
</dbReference>
<dbReference type="PROSITE" id="PS00606">
    <property type="entry name" value="KS3_1"/>
    <property type="match status" value="1"/>
</dbReference>
<feature type="region of interest" description="C-terminal hotdog fold" evidence="9">
    <location>
        <begin position="1037"/>
        <end position="1174"/>
    </location>
</feature>
<sequence>MRHSNQEKDQIAIIGIGCHLPGGVQSPEELWSLLINKSDAITEVPKDRWDKRLFFDADKEKPGKTYVVQGGFLKEDITLFDSMFFGISPREAPNIDPQQRMLLEVTYEAIEDAGLQLESLRGRNVGVFIGGFFADFFLMQFNPINRDAINMHTAAGFSLGNLSNRISYTFDFRGPSLTIDTACSSSLVAIHHACQSIWNNESSLAIAGGVHIMLRPESFISVSKGGFLSQHGRCKTFDIEAGGYTRSEGAASIILKPYSQALADGDAIYALIKGTGVNQDGQTPAITIPNAEAQEALIRRVYKECGVSPSDIYYIEAHGTGTQAGDPVELKAINAVIAENRNADEKVLVGSLKSNMGHMEAVAGVSGLVKAALCLKKKMVPPNIHFKVPNPKLEYDSLFLKVPVEVEELPKNKLLTASVNSFGFGGTNAHAVLQEAPAIALNAPAESGQRPSLSILPVTARSEDALIQLAKDYIDIIKDDEFATNDIIYTCAKRRSHHQLRLGIAAQSREDMARLLEAYVNGQCVKGIVSNNADIKTQPKIAFIYTGMGPQWWKMGRELYENEPVFRQMLEKCDEIFKGFSGWSILEEMLKDEHTSKMAETKVAQPANFLMQVALTELLKRFGITPHAIAGHSVGEVASAYCSGALSLEDAILVSYTRSRLQQTTAGQGKMLAIGLSEEEALAVLVSYPDISIAAINSANSVTLAGEEDHLLEISKALDERHVFNKLMNVEVPYHSAVMDQIKDELLESLEFLKPSKEIYPLYSTVTGDVINGGSINAEYWWNNVRQTVRFAKTCSKMVEDGYTLFLEVGPHPVLKTSIKECLQNAGSKGICLQTLNRKEPELVSFYEAVAQFYTLGVNIDWSPFISGGKMVDLPRYPWQKEKCPFNETEASRNDRLGSEGHLFCNKIVSSPHLSYEVELNQHLLPFLNDHRVESNIVFPGAAYVEGALALFNAERPDSTGCCLENLRFHNMLSINGKEVQLLHSYLDTKNRDYGIYSRSNSNNGWMQHASGRILHEPVSKNAKPLAEISRLKNQCPEVLSVEQFYKDLASLGLQYYPYFRTVKEIYRGDKAIVARIEASASLTDVDKYFLHPTVLDGAIQTLAALFDKLVIPAKIGRVNYYNSPGGCCWSYLNIVNTTQASITGDLYLLDGDGNVFAELLDLECQRVPKDEAWKDHVMDSWIYDIVWEESQKPKTSSCDPYWLIFAHDNAETDAIAGTISKHGHEYRLVNAGDLSTDGYEKILSVFSDIKTDKKVNILYIPSPSANDTEDTDTARRAMDYSLQAVYIIQAWSKSHGDEDLKVGIITYNAYEVTGNETRLNLQAGGLTALNRLISNEHLNIVCKNIDLDVNPDEPVLSSAIDEMLSDNNDEDVAYRDHTRYVRHIIHTRLAENDGSVPQKEVFTNDANISLEIGNVGKPDSLYFREFSDRHPEPDEIEIMVTGCGIAAQDAYELMGRIPPKMAGAKEAKQVLGTECCGTVSRVGRNVSLFSPGDEVIACVEGGSIKSRVNVNQNGYVMKKPPYMASGDIVSIAPFILAVHGLINIAGIQKGSKVLIHDAAGAVGLAAVEVARKNEAEIYATAKNSKQIEYLKALGIGHVMDINSLDFINEIYTATDKAGVDIVFGEISGEKRTQSLRLLAQYGCFIQVGKNDSSEEIRLTGNLLNKNISISSIDLENICNNSRTGLKVWNQVREGFLSGAYAPLPQTVFDAQNAADCFTAAYQSESIGAVSLKISDCKIHLPSEVSKEIVKKDSTYIITGGTRGLGLEIGKWLASKGADSLVLISRTGASTDEAREAVAAMEKSGVNVMAAAIDIADYNEVWKLINETAQKMPPIRGIFHGAMVLDDGFIEDMTQARLTKVMLPKAAGAMNLHNATLTQPLDFFVSFSSIASLIGNTGQVNYVAANSFLEAFAYYRKSLRLPATTINLGVLAEVGVTSRNSEVMTLLEQAGIGGMSIEQVMYSLETIVDRKPVQTGLFKVDWKLWSQKNPGTARSARFSRLVTQDSGSDIPGHLRVHLEAMLELDNDARIGYIENLLVKELAAVLRLPADKINKKRPVMEQGVDSLMTVELRNRLCELFAAPLSAALFFNYPTVEKMAEYFIKNVISFEGILSSSEGEEEASGSDALKDLESLLSRISD</sequence>
<dbReference type="CDD" id="cd00833">
    <property type="entry name" value="PKS"/>
    <property type="match status" value="1"/>
</dbReference>
<dbReference type="EMBL" id="QPJT01000011">
    <property type="protein sequence ID" value="RCX16298.1"/>
    <property type="molecule type" value="Genomic_DNA"/>
</dbReference>
<dbReference type="RefSeq" id="WP_114297852.1">
    <property type="nucleotide sequence ID" value="NZ_QPJT01000011.1"/>
</dbReference>
<evidence type="ECO:0000256" key="1">
    <source>
        <dbReference type="ARBA" id="ARBA00003299"/>
    </source>
</evidence>
<organism evidence="13 14">
    <name type="scientific">Anaerobacterium chartisolvens</name>
    <dbReference type="NCBI Taxonomy" id="1297424"/>
    <lineage>
        <taxon>Bacteria</taxon>
        <taxon>Bacillati</taxon>
        <taxon>Bacillota</taxon>
        <taxon>Clostridia</taxon>
        <taxon>Eubacteriales</taxon>
        <taxon>Oscillospiraceae</taxon>
        <taxon>Anaerobacterium</taxon>
    </lineage>
</organism>
<keyword evidence="14" id="KW-1185">Reference proteome</keyword>
<dbReference type="SUPFAM" id="SSF53901">
    <property type="entry name" value="Thiolase-like"/>
    <property type="match status" value="1"/>
</dbReference>
<dbReference type="Gene3D" id="1.10.1200.10">
    <property type="entry name" value="ACP-like"/>
    <property type="match status" value="1"/>
</dbReference>
<dbReference type="Gene3D" id="3.40.366.10">
    <property type="entry name" value="Malonyl-Coenzyme A Acyl Carrier Protein, domain 2"/>
    <property type="match status" value="1"/>
</dbReference>
<dbReference type="SMART" id="SM00825">
    <property type="entry name" value="PKS_KS"/>
    <property type="match status" value="1"/>
</dbReference>
<keyword evidence="4" id="KW-0597">Phosphoprotein</keyword>
<evidence type="ECO:0000256" key="3">
    <source>
        <dbReference type="ARBA" id="ARBA00022450"/>
    </source>
</evidence>
<dbReference type="Pfam" id="PF14765">
    <property type="entry name" value="PS-DH"/>
    <property type="match status" value="1"/>
</dbReference>
<dbReference type="InterPro" id="IPR020841">
    <property type="entry name" value="PKS_Beta-ketoAc_synthase_dom"/>
</dbReference>
<dbReference type="InterPro" id="IPR013154">
    <property type="entry name" value="ADH-like_N"/>
</dbReference>
<feature type="active site" description="Proton acceptor; for dehydratase activity" evidence="9">
    <location>
        <position position="931"/>
    </location>
</feature>
<dbReference type="InterPro" id="IPR014030">
    <property type="entry name" value="Ketoacyl_synth_N"/>
</dbReference>
<evidence type="ECO:0000313" key="14">
    <source>
        <dbReference type="Proteomes" id="UP000253034"/>
    </source>
</evidence>
<reference evidence="13 14" key="1">
    <citation type="submission" date="2018-07" db="EMBL/GenBank/DDBJ databases">
        <title>Genomic Encyclopedia of Type Strains, Phase IV (KMG-IV): sequencing the most valuable type-strain genomes for metagenomic binning, comparative biology and taxonomic classification.</title>
        <authorList>
            <person name="Goeker M."/>
        </authorList>
    </citation>
    <scope>NUCLEOTIDE SEQUENCE [LARGE SCALE GENOMIC DNA]</scope>
    <source>
        <strain evidence="13 14">DSM 27016</strain>
    </source>
</reference>
<feature type="domain" description="Carrier" evidence="10">
    <location>
        <begin position="2028"/>
        <end position="2105"/>
    </location>
</feature>
<feature type="domain" description="Ketosynthase family 3 (KS3)" evidence="11">
    <location>
        <begin position="8"/>
        <end position="435"/>
    </location>
</feature>
<dbReference type="InterPro" id="IPR018201">
    <property type="entry name" value="Ketoacyl_synth_AS"/>
</dbReference>
<dbReference type="SMART" id="SM00823">
    <property type="entry name" value="PKS_PP"/>
    <property type="match status" value="1"/>
</dbReference>
<dbReference type="InterPro" id="IPR009081">
    <property type="entry name" value="PP-bd_ACP"/>
</dbReference>
<dbReference type="SUPFAM" id="SSF50129">
    <property type="entry name" value="GroES-like"/>
    <property type="match status" value="1"/>
</dbReference>
<dbReference type="SMART" id="SM00827">
    <property type="entry name" value="PKS_AT"/>
    <property type="match status" value="1"/>
</dbReference>
<dbReference type="GO" id="GO:0005737">
    <property type="term" value="C:cytoplasm"/>
    <property type="evidence" value="ECO:0007669"/>
    <property type="project" value="TreeGrafter"/>
</dbReference>
<dbReference type="InterPro" id="IPR014043">
    <property type="entry name" value="Acyl_transferase_dom"/>
</dbReference>
<dbReference type="GO" id="GO:0031177">
    <property type="term" value="F:phosphopantetheine binding"/>
    <property type="evidence" value="ECO:0007669"/>
    <property type="project" value="InterPro"/>
</dbReference>
<dbReference type="InterPro" id="IPR049552">
    <property type="entry name" value="PKS_DH_N"/>
</dbReference>
<dbReference type="GO" id="GO:0004312">
    <property type="term" value="F:fatty acid synthase activity"/>
    <property type="evidence" value="ECO:0007669"/>
    <property type="project" value="TreeGrafter"/>
</dbReference>
<dbReference type="Pfam" id="PF00109">
    <property type="entry name" value="ketoacyl-synt"/>
    <property type="match status" value="1"/>
</dbReference>
<dbReference type="GO" id="GO:0016491">
    <property type="term" value="F:oxidoreductase activity"/>
    <property type="evidence" value="ECO:0007669"/>
    <property type="project" value="InterPro"/>
</dbReference>
<evidence type="ECO:0000256" key="4">
    <source>
        <dbReference type="ARBA" id="ARBA00022553"/>
    </source>
</evidence>
<dbReference type="InterPro" id="IPR020843">
    <property type="entry name" value="ER"/>
</dbReference>
<dbReference type="SUPFAM" id="SSF55048">
    <property type="entry name" value="Probable ACP-binding domain of malonyl-CoA ACP transacylase"/>
    <property type="match status" value="1"/>
</dbReference>
<accession>A0A369B6Q7</accession>
<dbReference type="Pfam" id="PF00550">
    <property type="entry name" value="PP-binding"/>
    <property type="match status" value="1"/>
</dbReference>
<dbReference type="InterPro" id="IPR016039">
    <property type="entry name" value="Thiolase-like"/>
</dbReference>
<dbReference type="Pfam" id="PF21089">
    <property type="entry name" value="PKS_DH_N"/>
    <property type="match status" value="1"/>
</dbReference>
<dbReference type="OrthoDB" id="1983847at2"/>
<dbReference type="PROSITE" id="PS52004">
    <property type="entry name" value="KS3_2"/>
    <property type="match status" value="1"/>
</dbReference>
<dbReference type="SUPFAM" id="SSF47336">
    <property type="entry name" value="ACP-like"/>
    <property type="match status" value="1"/>
</dbReference>
<evidence type="ECO:0000256" key="8">
    <source>
        <dbReference type="ARBA" id="ARBA00023315"/>
    </source>
</evidence>
<dbReference type="Gene3D" id="3.90.180.10">
    <property type="entry name" value="Medium-chain alcohol dehydrogenases, catalytic domain"/>
    <property type="match status" value="1"/>
</dbReference>
<evidence type="ECO:0000259" key="11">
    <source>
        <dbReference type="PROSITE" id="PS52004"/>
    </source>
</evidence>
<dbReference type="InterPro" id="IPR001227">
    <property type="entry name" value="Ac_transferase_dom_sf"/>
</dbReference>
<dbReference type="PROSITE" id="PS52019">
    <property type="entry name" value="PKS_MFAS_DH"/>
    <property type="match status" value="1"/>
</dbReference>
<protein>
    <submittedName>
        <fullName evidence="13">Acyl transferase domain-containing protein</fullName>
    </submittedName>
</protein>
<dbReference type="InterPro" id="IPR042104">
    <property type="entry name" value="PKS_dehydratase_sf"/>
</dbReference>
<proteinExistence type="predicted"/>
<evidence type="ECO:0000313" key="13">
    <source>
        <dbReference type="EMBL" id="RCX16298.1"/>
    </source>
</evidence>
<dbReference type="InterPro" id="IPR011032">
    <property type="entry name" value="GroES-like_sf"/>
</dbReference>
<dbReference type="FunFam" id="3.40.47.10:FF:000019">
    <property type="entry name" value="Polyketide synthase type I"/>
    <property type="match status" value="1"/>
</dbReference>
<dbReference type="Pfam" id="PF00698">
    <property type="entry name" value="Acyl_transf_1"/>
    <property type="match status" value="1"/>
</dbReference>
<dbReference type="Gene3D" id="3.40.50.720">
    <property type="entry name" value="NAD(P)-binding Rossmann-like Domain"/>
    <property type="match status" value="3"/>
</dbReference>
<feature type="region of interest" description="N-terminal hotdog fold" evidence="9">
    <location>
        <begin position="894"/>
        <end position="1021"/>
    </location>
</feature>
<keyword evidence="5 13" id="KW-0808">Transferase</keyword>
<keyword evidence="3" id="KW-0596">Phosphopantetheine</keyword>
<comment type="function">
    <text evidence="1">Involved in some intermediate steps for the synthesis of the antibiotic polyketide bacillaene which is involved in secondary metabolism.</text>
</comment>
<dbReference type="Gene3D" id="3.30.70.3290">
    <property type="match status" value="1"/>
</dbReference>
<dbReference type="InterPro" id="IPR013968">
    <property type="entry name" value="PKS_KR"/>
</dbReference>
<dbReference type="PANTHER" id="PTHR43775">
    <property type="entry name" value="FATTY ACID SYNTHASE"/>
    <property type="match status" value="1"/>
</dbReference>
<dbReference type="GO" id="GO:0006633">
    <property type="term" value="P:fatty acid biosynthetic process"/>
    <property type="evidence" value="ECO:0007669"/>
    <property type="project" value="InterPro"/>
</dbReference>
<dbReference type="InterPro" id="IPR020807">
    <property type="entry name" value="PKS_DH"/>
</dbReference>
<dbReference type="InterPro" id="IPR020806">
    <property type="entry name" value="PKS_PP-bd"/>
</dbReference>
<dbReference type="GO" id="GO:0005886">
    <property type="term" value="C:plasma membrane"/>
    <property type="evidence" value="ECO:0007669"/>
    <property type="project" value="TreeGrafter"/>
</dbReference>
<dbReference type="Pfam" id="PF08659">
    <property type="entry name" value="KR"/>
    <property type="match status" value="1"/>
</dbReference>
<evidence type="ECO:0000256" key="6">
    <source>
        <dbReference type="ARBA" id="ARBA00022857"/>
    </source>
</evidence>
<evidence type="ECO:0000259" key="12">
    <source>
        <dbReference type="PROSITE" id="PS52019"/>
    </source>
</evidence>
<dbReference type="InterPro" id="IPR057326">
    <property type="entry name" value="KR_dom"/>
</dbReference>
<feature type="active site" description="Proton donor; for dehydratase activity" evidence="9">
    <location>
        <position position="1097"/>
    </location>
</feature>
<dbReference type="InterPro" id="IPR036736">
    <property type="entry name" value="ACP-like_sf"/>
</dbReference>
<evidence type="ECO:0000256" key="9">
    <source>
        <dbReference type="PROSITE-ProRule" id="PRU01363"/>
    </source>
</evidence>
<dbReference type="InterPro" id="IPR049900">
    <property type="entry name" value="PKS_mFAS_DH"/>
</dbReference>
<dbReference type="InterPro" id="IPR049551">
    <property type="entry name" value="PKS_DH_C"/>
</dbReference>
<gene>
    <name evidence="13" type="ORF">DFR58_11142</name>
</gene>
<evidence type="ECO:0000259" key="10">
    <source>
        <dbReference type="PROSITE" id="PS50075"/>
    </source>
</evidence>
<dbReference type="Pfam" id="PF16197">
    <property type="entry name" value="KAsynt_C_assoc"/>
    <property type="match status" value="1"/>
</dbReference>
<keyword evidence="6" id="KW-0521">NADP</keyword>
<dbReference type="Pfam" id="PF02801">
    <property type="entry name" value="Ketoacyl-synt_C"/>
    <property type="match status" value="1"/>
</dbReference>
<dbReference type="InterPro" id="IPR032821">
    <property type="entry name" value="PKS_assoc"/>
</dbReference>
<evidence type="ECO:0000256" key="2">
    <source>
        <dbReference type="ARBA" id="ARBA00004789"/>
    </source>
</evidence>
<keyword evidence="7" id="KW-0511">Multifunctional enzyme</keyword>
<dbReference type="FunFam" id="3.40.366.10:FF:000002">
    <property type="entry name" value="Probable polyketide synthase 2"/>
    <property type="match status" value="1"/>
</dbReference>
<dbReference type="Pfam" id="PF08240">
    <property type="entry name" value="ADH_N"/>
    <property type="match status" value="1"/>
</dbReference>
<dbReference type="Gene3D" id="3.10.129.110">
    <property type="entry name" value="Polyketide synthase dehydratase"/>
    <property type="match status" value="1"/>
</dbReference>
<dbReference type="SMART" id="SM00829">
    <property type="entry name" value="PKS_ER"/>
    <property type="match status" value="1"/>
</dbReference>
<dbReference type="InterPro" id="IPR013149">
    <property type="entry name" value="ADH-like_C"/>
</dbReference>
<dbReference type="InterPro" id="IPR036291">
    <property type="entry name" value="NAD(P)-bd_dom_sf"/>
</dbReference>
<evidence type="ECO:0000256" key="5">
    <source>
        <dbReference type="ARBA" id="ARBA00022679"/>
    </source>
</evidence>
<dbReference type="InterPro" id="IPR050091">
    <property type="entry name" value="PKS_NRPS_Biosynth_Enz"/>
</dbReference>
<dbReference type="CDD" id="cd08955">
    <property type="entry name" value="KR_2_FAS_SDR_x"/>
    <property type="match status" value="1"/>
</dbReference>
<comment type="caution">
    <text evidence="13">The sequence shown here is derived from an EMBL/GenBank/DDBJ whole genome shotgun (WGS) entry which is preliminary data.</text>
</comment>
<dbReference type="PROSITE" id="PS50075">
    <property type="entry name" value="CARRIER"/>
    <property type="match status" value="1"/>
</dbReference>
<dbReference type="InterPro" id="IPR016036">
    <property type="entry name" value="Malonyl_transacylase_ACP-bd"/>
</dbReference>
<dbReference type="SMART" id="SM00826">
    <property type="entry name" value="PKS_DH"/>
    <property type="match status" value="1"/>
</dbReference>
<keyword evidence="8" id="KW-0012">Acyltransferase</keyword>
<dbReference type="GO" id="GO:0004315">
    <property type="term" value="F:3-oxoacyl-[acyl-carrier-protein] synthase activity"/>
    <property type="evidence" value="ECO:0007669"/>
    <property type="project" value="InterPro"/>
</dbReference>
<dbReference type="SMART" id="SM00822">
    <property type="entry name" value="PKS_KR"/>
    <property type="match status" value="1"/>
</dbReference>
<dbReference type="SUPFAM" id="SSF51735">
    <property type="entry name" value="NAD(P)-binding Rossmann-fold domains"/>
    <property type="match status" value="3"/>
</dbReference>
<feature type="domain" description="PKS/mFAS DH" evidence="12">
    <location>
        <begin position="894"/>
        <end position="1174"/>
    </location>
</feature>
<comment type="pathway">
    <text evidence="2">Antibiotic biosynthesis; bacillaene biosynthesis.</text>
</comment>